<feature type="signal peptide" evidence="2">
    <location>
        <begin position="1"/>
        <end position="23"/>
    </location>
</feature>
<dbReference type="RefSeq" id="WP_380078236.1">
    <property type="nucleotide sequence ID" value="NZ_JBHRZF010000141.1"/>
</dbReference>
<dbReference type="EMBL" id="JBHRZF010000141">
    <property type="protein sequence ID" value="MFC3861390.1"/>
    <property type="molecule type" value="Genomic_DNA"/>
</dbReference>
<feature type="region of interest" description="Disordered" evidence="1">
    <location>
        <begin position="180"/>
        <end position="201"/>
    </location>
</feature>
<sequence length="201" mass="21957">MNRLTLLTLGSLLLAACSQSAPGGERPPLESGIEVRFPPAPTDAFLSLLTEGGESVYQVRVDAGKTSVSVDGTKWTAQSANAQPLPNFRPADAGPAGVSAEGIKANFLHWVMWQDRNSDGKMNEGEALDLMTHDRVVYVSQDAEMRFSTPDTVQVWKFTQGWSRAEHYVYLPKGSSTYQRSLTSSGPQRYELHVPTPVTSQ</sequence>
<evidence type="ECO:0000256" key="2">
    <source>
        <dbReference type="SAM" id="SignalP"/>
    </source>
</evidence>
<evidence type="ECO:0008006" key="5">
    <source>
        <dbReference type="Google" id="ProtNLM"/>
    </source>
</evidence>
<protein>
    <recommendedName>
        <fullName evidence="5">Lipoprotein</fullName>
    </recommendedName>
</protein>
<proteinExistence type="predicted"/>
<keyword evidence="4" id="KW-1185">Reference proteome</keyword>
<feature type="chain" id="PRO_5047106469" description="Lipoprotein" evidence="2">
    <location>
        <begin position="24"/>
        <end position="201"/>
    </location>
</feature>
<evidence type="ECO:0000256" key="1">
    <source>
        <dbReference type="SAM" id="MobiDB-lite"/>
    </source>
</evidence>
<accession>A0ABV8A7J6</accession>
<reference evidence="4" key="1">
    <citation type="journal article" date="2019" name="Int. J. Syst. Evol. Microbiol.">
        <title>The Global Catalogue of Microorganisms (GCM) 10K type strain sequencing project: providing services to taxonomists for standard genome sequencing and annotation.</title>
        <authorList>
            <consortium name="The Broad Institute Genomics Platform"/>
            <consortium name="The Broad Institute Genome Sequencing Center for Infectious Disease"/>
            <person name="Wu L."/>
            <person name="Ma J."/>
        </authorList>
    </citation>
    <scope>NUCLEOTIDE SEQUENCE [LARGE SCALE GENOMIC DNA]</scope>
    <source>
        <strain evidence="4">CCTCC AB 2013263</strain>
    </source>
</reference>
<evidence type="ECO:0000313" key="4">
    <source>
        <dbReference type="Proteomes" id="UP001595748"/>
    </source>
</evidence>
<dbReference type="Proteomes" id="UP001595748">
    <property type="component" value="Unassembled WGS sequence"/>
</dbReference>
<comment type="caution">
    <text evidence="3">The sequence shown here is derived from an EMBL/GenBank/DDBJ whole genome shotgun (WGS) entry which is preliminary data.</text>
</comment>
<evidence type="ECO:0000313" key="3">
    <source>
        <dbReference type="EMBL" id="MFC3861390.1"/>
    </source>
</evidence>
<gene>
    <name evidence="3" type="ORF">ACFOPQ_11520</name>
</gene>
<name>A0ABV8A7J6_9DEIO</name>
<keyword evidence="2" id="KW-0732">Signal</keyword>
<organism evidence="3 4">
    <name type="scientific">Deinococcus antarcticus</name>
    <dbReference type="NCBI Taxonomy" id="1298767"/>
    <lineage>
        <taxon>Bacteria</taxon>
        <taxon>Thermotogati</taxon>
        <taxon>Deinococcota</taxon>
        <taxon>Deinococci</taxon>
        <taxon>Deinococcales</taxon>
        <taxon>Deinococcaceae</taxon>
        <taxon>Deinococcus</taxon>
    </lineage>
</organism>
<dbReference type="PROSITE" id="PS51257">
    <property type="entry name" value="PROKAR_LIPOPROTEIN"/>
    <property type="match status" value="1"/>
</dbReference>